<comment type="caution">
    <text evidence="1">The sequence shown here is derived from an EMBL/GenBank/DDBJ whole genome shotgun (WGS) entry which is preliminary data.</text>
</comment>
<dbReference type="EMBL" id="JAUYZG010000002">
    <property type="protein sequence ID" value="KAK2913520.1"/>
    <property type="molecule type" value="Genomic_DNA"/>
</dbReference>
<accession>A0AA88QGK3</accession>
<dbReference type="Proteomes" id="UP001187343">
    <property type="component" value="Unassembled WGS sequence"/>
</dbReference>
<proteinExistence type="predicted"/>
<name>A0AA88QGK3_9TELE</name>
<keyword evidence="2" id="KW-1185">Reference proteome</keyword>
<evidence type="ECO:0000313" key="2">
    <source>
        <dbReference type="Proteomes" id="UP001187343"/>
    </source>
</evidence>
<organism evidence="1 2">
    <name type="scientific">Cirrhinus molitorella</name>
    <name type="common">mud carp</name>
    <dbReference type="NCBI Taxonomy" id="172907"/>
    <lineage>
        <taxon>Eukaryota</taxon>
        <taxon>Metazoa</taxon>
        <taxon>Chordata</taxon>
        <taxon>Craniata</taxon>
        <taxon>Vertebrata</taxon>
        <taxon>Euteleostomi</taxon>
        <taxon>Actinopterygii</taxon>
        <taxon>Neopterygii</taxon>
        <taxon>Teleostei</taxon>
        <taxon>Ostariophysi</taxon>
        <taxon>Cypriniformes</taxon>
        <taxon>Cyprinidae</taxon>
        <taxon>Labeoninae</taxon>
        <taxon>Labeonini</taxon>
        <taxon>Cirrhinus</taxon>
    </lineage>
</organism>
<gene>
    <name evidence="1" type="ORF">Q8A67_001919</name>
</gene>
<dbReference type="AlphaFoldDB" id="A0AA88QGK3"/>
<protein>
    <submittedName>
        <fullName evidence="1">Uncharacterized protein</fullName>
    </submittedName>
</protein>
<evidence type="ECO:0000313" key="1">
    <source>
        <dbReference type="EMBL" id="KAK2913520.1"/>
    </source>
</evidence>
<reference evidence="1" key="1">
    <citation type="submission" date="2023-08" db="EMBL/GenBank/DDBJ databases">
        <title>Chromosome-level Genome Assembly of mud carp (Cirrhinus molitorella).</title>
        <authorList>
            <person name="Liu H."/>
        </authorList>
    </citation>
    <scope>NUCLEOTIDE SEQUENCE</scope>
    <source>
        <strain evidence="1">Prfri</strain>
        <tissue evidence="1">Muscle</tissue>
    </source>
</reference>
<sequence length="136" mass="15457">MYLSVAVPAAGAGSSHQLSERWWEEKNWRKTGEERLKLVQVIHFHSRVLELSLMVTWRFREPDTGVCFTCWPGGLPPYVIPIWDTHSGPLSAAAGSSRKNETEARRSRCLVDWESAAFSREAWYVWPQLAASKNPG</sequence>